<dbReference type="GO" id="GO:0007219">
    <property type="term" value="P:Notch signaling pathway"/>
    <property type="evidence" value="ECO:0007669"/>
    <property type="project" value="InterPro"/>
</dbReference>
<evidence type="ECO:0000256" key="5">
    <source>
        <dbReference type="ARBA" id="ARBA00022723"/>
    </source>
</evidence>
<dbReference type="EMBL" id="CAMPGE010013403">
    <property type="protein sequence ID" value="CAI2372143.1"/>
    <property type="molecule type" value="Genomic_DNA"/>
</dbReference>
<protein>
    <recommendedName>
        <fullName evidence="3">RING-type E3 ubiquitin transferase</fullName>
        <ecNumber evidence="3">2.3.2.27</ecNumber>
    </recommendedName>
</protein>
<dbReference type="AlphaFoldDB" id="A0AAD1UMD3"/>
<feature type="region of interest" description="Disordered" evidence="6">
    <location>
        <begin position="1"/>
        <end position="64"/>
    </location>
</feature>
<evidence type="ECO:0000313" key="8">
    <source>
        <dbReference type="EMBL" id="CAI2372143.1"/>
    </source>
</evidence>
<dbReference type="InterPro" id="IPR013083">
    <property type="entry name" value="Znf_RING/FYVE/PHD"/>
</dbReference>
<gene>
    <name evidence="8" type="ORF">ECRASSUSDP1_LOCUS13471</name>
</gene>
<comment type="catalytic activity">
    <reaction evidence="1">
        <text>S-ubiquitinyl-[E2 ubiquitin-conjugating enzyme]-L-cysteine + [acceptor protein]-L-lysine = [E2 ubiquitin-conjugating enzyme]-L-cysteine + N(6)-ubiquitinyl-[acceptor protein]-L-lysine.</text>
        <dbReference type="EC" id="2.3.2.27"/>
    </reaction>
</comment>
<evidence type="ECO:0000256" key="1">
    <source>
        <dbReference type="ARBA" id="ARBA00000900"/>
    </source>
</evidence>
<evidence type="ECO:0000313" key="9">
    <source>
        <dbReference type="Proteomes" id="UP001295684"/>
    </source>
</evidence>
<dbReference type="GO" id="GO:0061630">
    <property type="term" value="F:ubiquitin protein ligase activity"/>
    <property type="evidence" value="ECO:0007669"/>
    <property type="project" value="UniProtKB-EC"/>
</dbReference>
<dbReference type="InterPro" id="IPR039396">
    <property type="entry name" value="Deltex_C"/>
</dbReference>
<sequence length="353" mass="40585">MEKSLPTPTNPCKTLISLSSDKKAKTEQRKDIDELSEKMDKLHLDRKIENHKAGTKEGVPGEEQKDISQEAQDLGFEKSLIGNPKPFTDHSCRCSKLTDWVEITIYELYLLLEEQRHQKDIAEEEICPICRCEFYDNIHTLKKEEILEQQTQMVADPSQISVIKFDNCSDHYFHKGCAEMMLGDKSYLKCPICANIYGFMTGEMPPGRMTWQYFEEGQYPCSGYECSGTWHIHYSFYDGYKEDGTRYRGTRRDAFLPDTTEGKEVLFLLIKAFKRRLTFVVGDSITTGRKNVVVWNSVHHKTSLEGGSANFGYPDATYFSRVKLELADKGVVMEEGDNPKKIKKKGYVQINLK</sequence>
<feature type="compositionally biased region" description="Basic and acidic residues" evidence="6">
    <location>
        <begin position="20"/>
        <end position="55"/>
    </location>
</feature>
<evidence type="ECO:0000256" key="6">
    <source>
        <dbReference type="SAM" id="MobiDB-lite"/>
    </source>
</evidence>
<evidence type="ECO:0000259" key="7">
    <source>
        <dbReference type="Pfam" id="PF18102"/>
    </source>
</evidence>
<keyword evidence="9" id="KW-1185">Reference proteome</keyword>
<keyword evidence="5" id="KW-0479">Metal-binding</keyword>
<dbReference type="EC" id="2.3.2.27" evidence="3"/>
<dbReference type="Gene3D" id="3.30.390.130">
    <property type="match status" value="1"/>
</dbReference>
<feature type="domain" description="Deltex C-terminal" evidence="7">
    <location>
        <begin position="201"/>
        <end position="331"/>
    </location>
</feature>
<evidence type="ECO:0000256" key="2">
    <source>
        <dbReference type="ARBA" id="ARBA00004906"/>
    </source>
</evidence>
<keyword evidence="4" id="KW-0808">Transferase</keyword>
<reference evidence="8" key="1">
    <citation type="submission" date="2023-07" db="EMBL/GenBank/DDBJ databases">
        <authorList>
            <consortium name="AG Swart"/>
            <person name="Singh M."/>
            <person name="Singh A."/>
            <person name="Seah K."/>
            <person name="Emmerich C."/>
        </authorList>
    </citation>
    <scope>NUCLEOTIDE SEQUENCE</scope>
    <source>
        <strain evidence="8">DP1</strain>
    </source>
</reference>
<dbReference type="InterPro" id="IPR039398">
    <property type="entry name" value="Deltex_fam"/>
</dbReference>
<dbReference type="GO" id="GO:0046872">
    <property type="term" value="F:metal ion binding"/>
    <property type="evidence" value="ECO:0007669"/>
    <property type="project" value="UniProtKB-KW"/>
</dbReference>
<evidence type="ECO:0000256" key="4">
    <source>
        <dbReference type="ARBA" id="ARBA00022679"/>
    </source>
</evidence>
<dbReference type="Proteomes" id="UP001295684">
    <property type="component" value="Unassembled WGS sequence"/>
</dbReference>
<comment type="pathway">
    <text evidence="2">Protein modification; protein ubiquitination.</text>
</comment>
<dbReference type="Gene3D" id="3.30.40.10">
    <property type="entry name" value="Zinc/RING finger domain, C3HC4 (zinc finger)"/>
    <property type="match status" value="1"/>
</dbReference>
<feature type="compositionally biased region" description="Polar residues" evidence="6">
    <location>
        <begin position="1"/>
        <end position="19"/>
    </location>
</feature>
<proteinExistence type="predicted"/>
<dbReference type="PANTHER" id="PTHR12622">
    <property type="entry name" value="DELTEX-RELATED"/>
    <property type="match status" value="1"/>
</dbReference>
<dbReference type="GO" id="GO:0016567">
    <property type="term" value="P:protein ubiquitination"/>
    <property type="evidence" value="ECO:0007669"/>
    <property type="project" value="InterPro"/>
</dbReference>
<comment type="caution">
    <text evidence="8">The sequence shown here is derived from an EMBL/GenBank/DDBJ whole genome shotgun (WGS) entry which is preliminary data.</text>
</comment>
<accession>A0AAD1UMD3</accession>
<organism evidence="8 9">
    <name type="scientific">Euplotes crassus</name>
    <dbReference type="NCBI Taxonomy" id="5936"/>
    <lineage>
        <taxon>Eukaryota</taxon>
        <taxon>Sar</taxon>
        <taxon>Alveolata</taxon>
        <taxon>Ciliophora</taxon>
        <taxon>Intramacronucleata</taxon>
        <taxon>Spirotrichea</taxon>
        <taxon>Hypotrichia</taxon>
        <taxon>Euplotida</taxon>
        <taxon>Euplotidae</taxon>
        <taxon>Moneuplotes</taxon>
    </lineage>
</organism>
<evidence type="ECO:0000256" key="3">
    <source>
        <dbReference type="ARBA" id="ARBA00012483"/>
    </source>
</evidence>
<dbReference type="SUPFAM" id="SSF57850">
    <property type="entry name" value="RING/U-box"/>
    <property type="match status" value="1"/>
</dbReference>
<dbReference type="CDD" id="cd09633">
    <property type="entry name" value="Deltex_C"/>
    <property type="match status" value="1"/>
</dbReference>
<dbReference type="InterPro" id="IPR039399">
    <property type="entry name" value="Deltex_C_sf"/>
</dbReference>
<dbReference type="Pfam" id="PF18102">
    <property type="entry name" value="DTC"/>
    <property type="match status" value="1"/>
</dbReference>
<name>A0AAD1UMD3_EUPCR</name>